<name>A0A261XXB2_9FUNG</name>
<dbReference type="PROSITE" id="PS00108">
    <property type="entry name" value="PROTEIN_KINASE_ST"/>
    <property type="match status" value="1"/>
</dbReference>
<keyword evidence="1" id="KW-0175">Coiled coil</keyword>
<dbReference type="Pfam" id="PF00069">
    <property type="entry name" value="Pkinase"/>
    <property type="match status" value="1"/>
</dbReference>
<evidence type="ECO:0000313" key="4">
    <source>
        <dbReference type="EMBL" id="OZJ03000.1"/>
    </source>
</evidence>
<dbReference type="InterPro" id="IPR008271">
    <property type="entry name" value="Ser/Thr_kinase_AS"/>
</dbReference>
<evidence type="ECO:0000256" key="2">
    <source>
        <dbReference type="SAM" id="MobiDB-lite"/>
    </source>
</evidence>
<dbReference type="GO" id="GO:0005524">
    <property type="term" value="F:ATP binding"/>
    <property type="evidence" value="ECO:0007669"/>
    <property type="project" value="InterPro"/>
</dbReference>
<dbReference type="EMBL" id="MVBO01000111">
    <property type="protein sequence ID" value="OZJ03000.1"/>
    <property type="molecule type" value="Genomic_DNA"/>
</dbReference>
<dbReference type="SUPFAM" id="SSF56112">
    <property type="entry name" value="Protein kinase-like (PK-like)"/>
    <property type="match status" value="1"/>
</dbReference>
<organism evidence="4 5">
    <name type="scientific">Bifiguratus adelaidae</name>
    <dbReference type="NCBI Taxonomy" id="1938954"/>
    <lineage>
        <taxon>Eukaryota</taxon>
        <taxon>Fungi</taxon>
        <taxon>Fungi incertae sedis</taxon>
        <taxon>Mucoromycota</taxon>
        <taxon>Mucoromycotina</taxon>
        <taxon>Endogonomycetes</taxon>
        <taxon>Endogonales</taxon>
        <taxon>Endogonales incertae sedis</taxon>
        <taxon>Bifiguratus</taxon>
    </lineage>
</organism>
<evidence type="ECO:0000259" key="3">
    <source>
        <dbReference type="PROSITE" id="PS50011"/>
    </source>
</evidence>
<evidence type="ECO:0000313" key="5">
    <source>
        <dbReference type="Proteomes" id="UP000242875"/>
    </source>
</evidence>
<reference evidence="4 5" key="1">
    <citation type="journal article" date="2017" name="Mycologia">
        <title>Bifiguratus adelaidae, gen. et sp. nov., a new member of Mucoromycotina in endophytic and soil-dwelling habitats.</title>
        <authorList>
            <person name="Torres-Cruz T.J."/>
            <person name="Billingsley Tobias T.L."/>
            <person name="Almatruk M."/>
            <person name="Hesse C."/>
            <person name="Kuske C.R."/>
            <person name="Desiro A."/>
            <person name="Benucci G.M."/>
            <person name="Bonito G."/>
            <person name="Stajich J.E."/>
            <person name="Dunlap C."/>
            <person name="Arnold A.E."/>
            <person name="Porras-Alfaro A."/>
        </authorList>
    </citation>
    <scope>NUCLEOTIDE SEQUENCE [LARGE SCALE GENOMIC DNA]</scope>
    <source>
        <strain evidence="4 5">AZ0501</strain>
    </source>
</reference>
<dbReference type="Proteomes" id="UP000242875">
    <property type="component" value="Unassembled WGS sequence"/>
</dbReference>
<dbReference type="Gene3D" id="3.10.20.90">
    <property type="entry name" value="Phosphatidylinositol 3-kinase Catalytic Subunit, Chain A, domain 1"/>
    <property type="match status" value="1"/>
</dbReference>
<feature type="coiled-coil region" evidence="1">
    <location>
        <begin position="480"/>
        <end position="521"/>
    </location>
</feature>
<dbReference type="GO" id="GO:0004672">
    <property type="term" value="F:protein kinase activity"/>
    <property type="evidence" value="ECO:0007669"/>
    <property type="project" value="InterPro"/>
</dbReference>
<dbReference type="AlphaFoldDB" id="A0A261XXB2"/>
<feature type="domain" description="Protein kinase" evidence="3">
    <location>
        <begin position="142"/>
        <end position="385"/>
    </location>
</feature>
<dbReference type="InterPro" id="IPR000719">
    <property type="entry name" value="Prot_kinase_dom"/>
</dbReference>
<dbReference type="Gene3D" id="3.30.200.20">
    <property type="entry name" value="Phosphorylase Kinase, domain 1"/>
    <property type="match status" value="1"/>
</dbReference>
<evidence type="ECO:0000256" key="1">
    <source>
        <dbReference type="SAM" id="Coils"/>
    </source>
</evidence>
<comment type="caution">
    <text evidence="4">The sequence shown here is derived from an EMBL/GenBank/DDBJ whole genome shotgun (WGS) entry which is preliminary data.</text>
</comment>
<feature type="compositionally biased region" description="Basic and acidic residues" evidence="2">
    <location>
        <begin position="1"/>
        <end position="10"/>
    </location>
</feature>
<proteinExistence type="predicted"/>
<dbReference type="InterPro" id="IPR011009">
    <property type="entry name" value="Kinase-like_dom_sf"/>
</dbReference>
<protein>
    <recommendedName>
        <fullName evidence="3">Protein kinase domain-containing protein</fullName>
    </recommendedName>
</protein>
<accession>A0A261XXB2</accession>
<feature type="region of interest" description="Disordered" evidence="2">
    <location>
        <begin position="1"/>
        <end position="27"/>
    </location>
</feature>
<dbReference type="SMART" id="SM00220">
    <property type="entry name" value="S_TKc"/>
    <property type="match status" value="1"/>
</dbReference>
<sequence length="744" mass="83912">MSDHASDDVAHLATSMSDASVDDQAPPRSMLSYTEHQRLPHEHTDYSSDASYAASVATDVSTDNLSYTNSTTRSDYPRLPPHFVDHPPHTSMHRHQPSDTSIQSVQHAGLYPMYNSSHDIIDYSTQHDEEEVVDVSPNGRYAKLNTVLGKGAYKVVYKSIDREEGFEATRAEYKELSHEIEILKSVRHHNIITFHDAWYANGELVFITELMTSGTLREYIRKLQLPNLKIVKRWARQILKGLVYLHSHEPPIIHRDIKCDNIFINGAHGEVKIGDMGTAEMKLGKKYTVIGTPEFMAPEMYEERGYSEKVDIYAFGMCLLEMVTGEYPFSECKNPAQVYKKVTQGIKPECLKRVQDPEVLQLINNCLASENERPTAQEILEHTFLAVEPEVVLLAMDPTRKQLTLQVVFKGMDKLSVKFEFNVDNDTAEDVVREMIEEQVLPERYQHLITGEINRLLRDMNKDPSTDLNKEEDRMIWRREYDMRSELERAREELHMLQERAEEAERHYEICEEKASVAEARLRSFLAQIDGQEHYVPPPADYRPPTPSSASPGLYPHQAYGGPHHGQSGSSNPPSVASEPGSPPLTHTHPSSASIANQAVPGLTLDNSDAESSTLSALRRGSNAMDSFAKVADGMEAWDPQQRDHHREMMHKILEGLTNDTPIEDFVQKVGIATNRSTDKATEWVKKLQNQDIMTVGDLRDLHEEDWQGIGLTVYAARALKNALSGLERAGGGRSPMNAGEESS</sequence>
<dbReference type="CDD" id="cd13983">
    <property type="entry name" value="STKc_WNK"/>
    <property type="match status" value="1"/>
</dbReference>
<dbReference type="OrthoDB" id="4062651at2759"/>
<dbReference type="PANTHER" id="PTHR13902">
    <property type="entry name" value="SERINE/THREONINE-PROTEIN KINASE WNK WITH NO LYSINE -RELATED"/>
    <property type="match status" value="1"/>
</dbReference>
<keyword evidence="5" id="KW-1185">Reference proteome</keyword>
<feature type="region of interest" description="Disordered" evidence="2">
    <location>
        <begin position="534"/>
        <end position="592"/>
    </location>
</feature>
<dbReference type="InterPro" id="IPR050588">
    <property type="entry name" value="WNK_Ser-Thr_kinase"/>
</dbReference>
<feature type="compositionally biased region" description="Pro residues" evidence="2">
    <location>
        <begin position="536"/>
        <end position="547"/>
    </location>
</feature>
<gene>
    <name evidence="4" type="ORF">BZG36_04681</name>
</gene>
<dbReference type="Gene3D" id="1.10.510.10">
    <property type="entry name" value="Transferase(Phosphotransferase) domain 1"/>
    <property type="match status" value="1"/>
</dbReference>
<dbReference type="FunFam" id="1.10.510.10:FF:001565">
    <property type="entry name" value="WNK protein kinase"/>
    <property type="match status" value="1"/>
</dbReference>
<dbReference type="PROSITE" id="PS50011">
    <property type="entry name" value="PROTEIN_KINASE_DOM"/>
    <property type="match status" value="1"/>
</dbReference>